<keyword evidence="3" id="KW-1185">Reference proteome</keyword>
<dbReference type="RefSeq" id="WP_188245535.1">
    <property type="nucleotide sequence ID" value="NZ_JABTCF010000021.1"/>
</dbReference>
<comment type="caution">
    <text evidence="2">The sequence shown here is derived from an EMBL/GenBank/DDBJ whole genome shotgun (WGS) entry which is preliminary data.</text>
</comment>
<evidence type="ECO:0000256" key="1">
    <source>
        <dbReference type="SAM" id="Coils"/>
    </source>
</evidence>
<evidence type="ECO:0008006" key="4">
    <source>
        <dbReference type="Google" id="ProtNLM"/>
    </source>
</evidence>
<name>A0ABR7V9U9_9FLAO</name>
<evidence type="ECO:0000313" key="2">
    <source>
        <dbReference type="EMBL" id="MBD0780107.1"/>
    </source>
</evidence>
<dbReference type="Proteomes" id="UP001166021">
    <property type="component" value="Unassembled WGS sequence"/>
</dbReference>
<accession>A0ABR7V9U9</accession>
<sequence length="319" mass="38360">MIEYARIMEPNELKEFFDSIKKLSESKKTIADNYFYDNQELFVQAYYEYEELQINEYQKQKNEINQLYECWQKKICFGCSSKLKLIDSDYGKFWGCTNFRDKSKEHKNFSLNYEEIHNSRKKGVKVRINAHWATDILKKTNSKNKIKASQLLRMYEEIGIDDLRVKYGYKETIKSISGYVTAKKNSFKEELEIIEKLSKHFPKHKSQLGIRYKLESDIERVAIIDLILSDNKDVYVIEIKRSVYDIKQEQLKLYFKLMKYIMDDINDERNCLALFVVYNKQTYSFHNEEKYILYDHLKNIDSKKYLKTLFNENAEINGR</sequence>
<proteinExistence type="predicted"/>
<organism evidence="2 3">
    <name type="scientific">Maribacter aquimaris</name>
    <dbReference type="NCBI Taxonomy" id="2737171"/>
    <lineage>
        <taxon>Bacteria</taxon>
        <taxon>Pseudomonadati</taxon>
        <taxon>Bacteroidota</taxon>
        <taxon>Flavobacteriia</taxon>
        <taxon>Flavobacteriales</taxon>
        <taxon>Flavobacteriaceae</taxon>
        <taxon>Maribacter</taxon>
    </lineage>
</organism>
<feature type="coiled-coil region" evidence="1">
    <location>
        <begin position="47"/>
        <end position="74"/>
    </location>
</feature>
<dbReference type="EMBL" id="JABTCF010000021">
    <property type="protein sequence ID" value="MBD0780107.1"/>
    <property type="molecule type" value="Genomic_DNA"/>
</dbReference>
<gene>
    <name evidence="2" type="ORF">HPE56_20095</name>
</gene>
<evidence type="ECO:0000313" key="3">
    <source>
        <dbReference type="Proteomes" id="UP001166021"/>
    </source>
</evidence>
<protein>
    <recommendedName>
        <fullName evidence="4">PD-(D/E)XK nuclease superfamily protein</fullName>
    </recommendedName>
</protein>
<keyword evidence="1" id="KW-0175">Coiled coil</keyword>
<reference evidence="2" key="1">
    <citation type="submission" date="2020-05" db="EMBL/GenBank/DDBJ databases">
        <title>The draft genome sequence of Maribacter sp. ANRC-HE7.</title>
        <authorList>
            <person name="Mu L."/>
        </authorList>
    </citation>
    <scope>NUCLEOTIDE SEQUENCE</scope>
    <source>
        <strain evidence="2">ANRC-HE7</strain>
    </source>
</reference>